<dbReference type="AlphaFoldDB" id="A0A1C4Z6F2"/>
<gene>
    <name evidence="2" type="ORF">GA0070216_108197</name>
</gene>
<keyword evidence="1" id="KW-0812">Transmembrane</keyword>
<dbReference type="Proteomes" id="UP000198797">
    <property type="component" value="Unassembled WGS sequence"/>
</dbReference>
<evidence type="ECO:0000256" key="1">
    <source>
        <dbReference type="SAM" id="Phobius"/>
    </source>
</evidence>
<keyword evidence="1" id="KW-1133">Transmembrane helix</keyword>
<proteinExistence type="predicted"/>
<protein>
    <submittedName>
        <fullName evidence="2">Uncharacterized protein</fullName>
    </submittedName>
</protein>
<dbReference type="EMBL" id="FMCU01000008">
    <property type="protein sequence ID" value="SCF28476.1"/>
    <property type="molecule type" value="Genomic_DNA"/>
</dbReference>
<reference evidence="3" key="1">
    <citation type="submission" date="2016-06" db="EMBL/GenBank/DDBJ databases">
        <authorList>
            <person name="Varghese N."/>
            <person name="Submissions Spin"/>
        </authorList>
    </citation>
    <scope>NUCLEOTIDE SEQUENCE [LARGE SCALE GENOMIC DNA]</scope>
    <source>
        <strain evidence="3">DSM 44100</strain>
    </source>
</reference>
<accession>A0A1C4Z6F2</accession>
<feature type="transmembrane region" description="Helical" evidence="1">
    <location>
        <begin position="20"/>
        <end position="41"/>
    </location>
</feature>
<keyword evidence="3" id="KW-1185">Reference proteome</keyword>
<organism evidence="2 3">
    <name type="scientific">Micromonospora matsumotoense</name>
    <dbReference type="NCBI Taxonomy" id="121616"/>
    <lineage>
        <taxon>Bacteria</taxon>
        <taxon>Bacillati</taxon>
        <taxon>Actinomycetota</taxon>
        <taxon>Actinomycetes</taxon>
        <taxon>Micromonosporales</taxon>
        <taxon>Micromonosporaceae</taxon>
        <taxon>Micromonospora</taxon>
    </lineage>
</organism>
<name>A0A1C4Z6F2_9ACTN</name>
<keyword evidence="1" id="KW-0472">Membrane</keyword>
<evidence type="ECO:0000313" key="3">
    <source>
        <dbReference type="Proteomes" id="UP000198797"/>
    </source>
</evidence>
<evidence type="ECO:0000313" key="2">
    <source>
        <dbReference type="EMBL" id="SCF28476.1"/>
    </source>
</evidence>
<sequence>MHGLRSFPASASWVDGVTQVEFLTLGLSMWGAVGAMVWPWWSRTKPVSW</sequence>